<keyword evidence="2" id="KW-0443">Lipid metabolism</keyword>
<evidence type="ECO:0000313" key="4">
    <source>
        <dbReference type="Proteomes" id="UP000193380"/>
    </source>
</evidence>
<gene>
    <name evidence="3" type="ORF">GSONMT00031865001</name>
</gene>
<dbReference type="PaxDb" id="8022-A0A060YPV3"/>
<name>A0A060YPV3_ONCMY</name>
<proteinExistence type="predicted"/>
<protein>
    <submittedName>
        <fullName evidence="3">Uncharacterized protein</fullName>
    </submittedName>
</protein>
<organism evidence="3 4">
    <name type="scientific">Oncorhynchus mykiss</name>
    <name type="common">Rainbow trout</name>
    <name type="synonym">Salmo gairdneri</name>
    <dbReference type="NCBI Taxonomy" id="8022"/>
    <lineage>
        <taxon>Eukaryota</taxon>
        <taxon>Metazoa</taxon>
        <taxon>Chordata</taxon>
        <taxon>Craniata</taxon>
        <taxon>Vertebrata</taxon>
        <taxon>Euteleostomi</taxon>
        <taxon>Actinopterygii</taxon>
        <taxon>Neopterygii</taxon>
        <taxon>Teleostei</taxon>
        <taxon>Protacanthopterygii</taxon>
        <taxon>Salmoniformes</taxon>
        <taxon>Salmonidae</taxon>
        <taxon>Salmoninae</taxon>
        <taxon>Oncorhynchus</taxon>
    </lineage>
</organism>
<dbReference type="AlphaFoldDB" id="A0A060YPV3"/>
<evidence type="ECO:0000313" key="3">
    <source>
        <dbReference type="EMBL" id="CDQ91165.1"/>
    </source>
</evidence>
<dbReference type="InterPro" id="IPR039034">
    <property type="entry name" value="INPP4"/>
</dbReference>
<dbReference type="EMBL" id="FR911450">
    <property type="protein sequence ID" value="CDQ91165.1"/>
    <property type="molecule type" value="Genomic_DNA"/>
</dbReference>
<dbReference type="PANTHER" id="PTHR12187">
    <property type="entry name" value="AGAP000124-PA"/>
    <property type="match status" value="1"/>
</dbReference>
<dbReference type="Proteomes" id="UP000193380">
    <property type="component" value="Unassembled WGS sequence"/>
</dbReference>
<evidence type="ECO:0000256" key="1">
    <source>
        <dbReference type="ARBA" id="ARBA00022801"/>
    </source>
</evidence>
<dbReference type="STRING" id="8022.A0A060YPV3"/>
<sequence length="96" mass="10857">MSKVVCCESYSVYSTPLFSLVFPPGPSFKASNLKAERKLEFIPTNLHVQRMRVQDESGFDHTYDVVTIGAPAAHYQGFKNSGLRKQITKFEEAKKQ</sequence>
<dbReference type="PANTHER" id="PTHR12187:SF4">
    <property type="entry name" value="INOSITOL POLYPHOSPHATE-4-PHOSPHATASE TYPE I A"/>
    <property type="match status" value="1"/>
</dbReference>
<dbReference type="GO" id="GO:0016316">
    <property type="term" value="F:phosphatidylinositol-3,4-bisphosphate 4-phosphatase activity"/>
    <property type="evidence" value="ECO:0007669"/>
    <property type="project" value="InterPro"/>
</dbReference>
<dbReference type="GO" id="GO:0005737">
    <property type="term" value="C:cytoplasm"/>
    <property type="evidence" value="ECO:0007669"/>
    <property type="project" value="TreeGrafter"/>
</dbReference>
<evidence type="ECO:0000256" key="2">
    <source>
        <dbReference type="ARBA" id="ARBA00023098"/>
    </source>
</evidence>
<accession>A0A060YPV3</accession>
<reference evidence="3" key="2">
    <citation type="submission" date="2014-03" db="EMBL/GenBank/DDBJ databases">
        <authorList>
            <person name="Genoscope - CEA"/>
        </authorList>
    </citation>
    <scope>NUCLEOTIDE SEQUENCE</scope>
</reference>
<keyword evidence="1" id="KW-0378">Hydrolase</keyword>
<reference evidence="3" key="1">
    <citation type="journal article" date="2014" name="Nat. Commun.">
        <title>The rainbow trout genome provides novel insights into evolution after whole-genome duplication in vertebrates.</title>
        <authorList>
            <person name="Berthelot C."/>
            <person name="Brunet F."/>
            <person name="Chalopin D."/>
            <person name="Juanchich A."/>
            <person name="Bernard M."/>
            <person name="Noel B."/>
            <person name="Bento P."/>
            <person name="Da Silva C."/>
            <person name="Labadie K."/>
            <person name="Alberti A."/>
            <person name="Aury J.M."/>
            <person name="Louis A."/>
            <person name="Dehais P."/>
            <person name="Bardou P."/>
            <person name="Montfort J."/>
            <person name="Klopp C."/>
            <person name="Cabau C."/>
            <person name="Gaspin C."/>
            <person name="Thorgaard G.H."/>
            <person name="Boussaha M."/>
            <person name="Quillet E."/>
            <person name="Guyomard R."/>
            <person name="Galiana D."/>
            <person name="Bobe J."/>
            <person name="Volff J.N."/>
            <person name="Genet C."/>
            <person name="Wincker P."/>
            <person name="Jaillon O."/>
            <person name="Roest Crollius H."/>
            <person name="Guiguen Y."/>
        </authorList>
    </citation>
    <scope>NUCLEOTIDE SEQUENCE [LARGE SCALE GENOMIC DNA]</scope>
</reference>